<name>A0A0E9VXA8_ANGAN</name>
<protein>
    <submittedName>
        <fullName evidence="1">Uncharacterized protein</fullName>
    </submittedName>
</protein>
<evidence type="ECO:0000313" key="1">
    <source>
        <dbReference type="EMBL" id="JAH82759.1"/>
    </source>
</evidence>
<reference evidence="1" key="1">
    <citation type="submission" date="2014-11" db="EMBL/GenBank/DDBJ databases">
        <authorList>
            <person name="Amaro Gonzalez C."/>
        </authorList>
    </citation>
    <scope>NUCLEOTIDE SEQUENCE</scope>
</reference>
<sequence length="28" mass="3151">MHVHANFGNVSYLAAPLNFSMCLCTYDM</sequence>
<accession>A0A0E9VXA8</accession>
<proteinExistence type="predicted"/>
<reference evidence="1" key="2">
    <citation type="journal article" date="2015" name="Fish Shellfish Immunol.">
        <title>Early steps in the European eel (Anguilla anguilla)-Vibrio vulnificus interaction in the gills: Role of the RtxA13 toxin.</title>
        <authorList>
            <person name="Callol A."/>
            <person name="Pajuelo D."/>
            <person name="Ebbesson L."/>
            <person name="Teles M."/>
            <person name="MacKenzie S."/>
            <person name="Amaro C."/>
        </authorList>
    </citation>
    <scope>NUCLEOTIDE SEQUENCE</scope>
</reference>
<organism evidence="1">
    <name type="scientific">Anguilla anguilla</name>
    <name type="common">European freshwater eel</name>
    <name type="synonym">Muraena anguilla</name>
    <dbReference type="NCBI Taxonomy" id="7936"/>
    <lineage>
        <taxon>Eukaryota</taxon>
        <taxon>Metazoa</taxon>
        <taxon>Chordata</taxon>
        <taxon>Craniata</taxon>
        <taxon>Vertebrata</taxon>
        <taxon>Euteleostomi</taxon>
        <taxon>Actinopterygii</taxon>
        <taxon>Neopterygii</taxon>
        <taxon>Teleostei</taxon>
        <taxon>Anguilliformes</taxon>
        <taxon>Anguillidae</taxon>
        <taxon>Anguilla</taxon>
    </lineage>
</organism>
<dbReference type="EMBL" id="GBXM01025818">
    <property type="protein sequence ID" value="JAH82759.1"/>
    <property type="molecule type" value="Transcribed_RNA"/>
</dbReference>
<dbReference type="AlphaFoldDB" id="A0A0E9VXA8"/>